<reference evidence="10" key="1">
    <citation type="submission" date="2022-10" db="EMBL/GenBank/DDBJ databases">
        <authorList>
            <person name="Yue Y."/>
        </authorList>
    </citation>
    <scope>NUCLEOTIDE SEQUENCE</scope>
    <source>
        <strain evidence="10">Z654</strain>
    </source>
</reference>
<dbReference type="Proteomes" id="UP001208041">
    <property type="component" value="Unassembled WGS sequence"/>
</dbReference>
<evidence type="ECO:0000256" key="8">
    <source>
        <dbReference type="ARBA" id="ARBA00035655"/>
    </source>
</evidence>
<comment type="caution">
    <text evidence="10">The sequence shown here is derived from an EMBL/GenBank/DDBJ whole genome shotgun (WGS) entry which is preliminary data.</text>
</comment>
<gene>
    <name evidence="10" type="ORF">OH136_05205</name>
</gene>
<keyword evidence="2" id="KW-0813">Transport</keyword>
<dbReference type="Pfam" id="PF04143">
    <property type="entry name" value="Sulf_transp"/>
    <property type="match status" value="1"/>
</dbReference>
<dbReference type="AlphaFoldDB" id="A0AAE3LQV6"/>
<keyword evidence="11" id="KW-1185">Reference proteome</keyword>
<accession>A0AAE3LQV6</accession>
<sequence>MDASWINGLIGGVLIGCAGAIYLLVNGRIMGASGIIGGLVDGSARAMWKERGAFLLGLFALPALLAATVLPSQTNLTPNLIVVAIAGVLVGVGTRIANGCTSGHGVCGISRLSLRGIVATIFYILAGGLTVVLFRHILGVI</sequence>
<evidence type="ECO:0000256" key="9">
    <source>
        <dbReference type="SAM" id="Phobius"/>
    </source>
</evidence>
<feature type="transmembrane region" description="Helical" evidence="9">
    <location>
        <begin position="6"/>
        <end position="25"/>
    </location>
</feature>
<dbReference type="EMBL" id="JAOYFC010000001">
    <property type="protein sequence ID" value="MCV6823948.1"/>
    <property type="molecule type" value="Genomic_DNA"/>
</dbReference>
<keyword evidence="6 9" id="KW-1133">Transmembrane helix</keyword>
<comment type="subcellular location">
    <subcellularLocation>
        <location evidence="1">Cell inner membrane</location>
        <topology evidence="1">Multi-pass membrane protein</topology>
    </subcellularLocation>
</comment>
<keyword evidence="4" id="KW-0997">Cell inner membrane</keyword>
<protein>
    <submittedName>
        <fullName evidence="10">YeeE/YedE family protein</fullName>
    </submittedName>
</protein>
<evidence type="ECO:0000256" key="6">
    <source>
        <dbReference type="ARBA" id="ARBA00022989"/>
    </source>
</evidence>
<evidence type="ECO:0000256" key="1">
    <source>
        <dbReference type="ARBA" id="ARBA00004429"/>
    </source>
</evidence>
<dbReference type="GO" id="GO:0005886">
    <property type="term" value="C:plasma membrane"/>
    <property type="evidence" value="ECO:0007669"/>
    <property type="project" value="UniProtKB-SubCell"/>
</dbReference>
<dbReference type="PANTHER" id="PTHR30574">
    <property type="entry name" value="INNER MEMBRANE PROTEIN YEDE"/>
    <property type="match status" value="1"/>
</dbReference>
<dbReference type="PANTHER" id="PTHR30574:SF1">
    <property type="entry name" value="SULPHUR TRANSPORT DOMAIN-CONTAINING PROTEIN"/>
    <property type="match status" value="1"/>
</dbReference>
<keyword evidence="3" id="KW-1003">Cell membrane</keyword>
<name>A0AAE3LQV6_9RHOB</name>
<keyword evidence="7 9" id="KW-0472">Membrane</keyword>
<evidence type="ECO:0000256" key="3">
    <source>
        <dbReference type="ARBA" id="ARBA00022475"/>
    </source>
</evidence>
<evidence type="ECO:0000313" key="10">
    <source>
        <dbReference type="EMBL" id="MCV6823948.1"/>
    </source>
</evidence>
<evidence type="ECO:0000256" key="7">
    <source>
        <dbReference type="ARBA" id="ARBA00023136"/>
    </source>
</evidence>
<evidence type="ECO:0000256" key="5">
    <source>
        <dbReference type="ARBA" id="ARBA00022692"/>
    </source>
</evidence>
<feature type="transmembrane region" description="Helical" evidence="9">
    <location>
        <begin position="76"/>
        <end position="97"/>
    </location>
</feature>
<feature type="transmembrane region" description="Helical" evidence="9">
    <location>
        <begin position="53"/>
        <end position="70"/>
    </location>
</feature>
<organism evidence="10 11">
    <name type="scientific">Halocynthiibacter halioticoli</name>
    <dbReference type="NCBI Taxonomy" id="2986804"/>
    <lineage>
        <taxon>Bacteria</taxon>
        <taxon>Pseudomonadati</taxon>
        <taxon>Pseudomonadota</taxon>
        <taxon>Alphaproteobacteria</taxon>
        <taxon>Rhodobacterales</taxon>
        <taxon>Paracoccaceae</taxon>
        <taxon>Halocynthiibacter</taxon>
    </lineage>
</organism>
<proteinExistence type="inferred from homology"/>
<feature type="transmembrane region" description="Helical" evidence="9">
    <location>
        <begin position="117"/>
        <end position="138"/>
    </location>
</feature>
<dbReference type="RefSeq" id="WP_263952775.1">
    <property type="nucleotide sequence ID" value="NZ_JAOYFC010000001.1"/>
</dbReference>
<keyword evidence="5 9" id="KW-0812">Transmembrane</keyword>
<evidence type="ECO:0000256" key="2">
    <source>
        <dbReference type="ARBA" id="ARBA00022448"/>
    </source>
</evidence>
<evidence type="ECO:0000313" key="11">
    <source>
        <dbReference type="Proteomes" id="UP001208041"/>
    </source>
</evidence>
<evidence type="ECO:0000256" key="4">
    <source>
        <dbReference type="ARBA" id="ARBA00022519"/>
    </source>
</evidence>
<comment type="similarity">
    <text evidence="8">Belongs to the TsuA/YedE (TC 9.B.102) family.</text>
</comment>
<dbReference type="InterPro" id="IPR007272">
    <property type="entry name" value="Sulf_transp_TsuA/YedE"/>
</dbReference>